<feature type="compositionally biased region" description="Basic and acidic residues" evidence="1">
    <location>
        <begin position="20"/>
        <end position="36"/>
    </location>
</feature>
<organism evidence="2 3">
    <name type="scientific">Virgibacillus kekensis</name>
    <dbReference type="NCBI Taxonomy" id="202261"/>
    <lineage>
        <taxon>Bacteria</taxon>
        <taxon>Bacillati</taxon>
        <taxon>Bacillota</taxon>
        <taxon>Bacilli</taxon>
        <taxon>Bacillales</taxon>
        <taxon>Bacillaceae</taxon>
        <taxon>Virgibacillus</taxon>
    </lineage>
</organism>
<protein>
    <submittedName>
        <fullName evidence="2">YfhD family protein</fullName>
    </submittedName>
</protein>
<name>A0ABV9DKY5_9BACI</name>
<dbReference type="InterPro" id="IPR025435">
    <property type="entry name" value="YfhD-like"/>
</dbReference>
<feature type="compositionally biased region" description="Basic and acidic residues" evidence="1">
    <location>
        <begin position="43"/>
        <end position="57"/>
    </location>
</feature>
<comment type="caution">
    <text evidence="2">The sequence shown here is derived from an EMBL/GenBank/DDBJ whole genome shotgun (WGS) entry which is preliminary data.</text>
</comment>
<dbReference type="Proteomes" id="UP001595989">
    <property type="component" value="Unassembled WGS sequence"/>
</dbReference>
<accession>A0ABV9DKY5</accession>
<sequence length="57" mass="6757">MGRDEHNKSRGRNRLVQTPKNEKTDGRDVEFSRELADQEDMEALERSRQADQRVKRS</sequence>
<evidence type="ECO:0000313" key="3">
    <source>
        <dbReference type="Proteomes" id="UP001595989"/>
    </source>
</evidence>
<keyword evidence="3" id="KW-1185">Reference proteome</keyword>
<evidence type="ECO:0000256" key="1">
    <source>
        <dbReference type="SAM" id="MobiDB-lite"/>
    </source>
</evidence>
<feature type="region of interest" description="Disordered" evidence="1">
    <location>
        <begin position="1"/>
        <end position="57"/>
    </location>
</feature>
<reference evidence="3" key="1">
    <citation type="journal article" date="2019" name="Int. J. Syst. Evol. Microbiol.">
        <title>The Global Catalogue of Microorganisms (GCM) 10K type strain sequencing project: providing services to taxonomists for standard genome sequencing and annotation.</title>
        <authorList>
            <consortium name="The Broad Institute Genomics Platform"/>
            <consortium name="The Broad Institute Genome Sequencing Center for Infectious Disease"/>
            <person name="Wu L."/>
            <person name="Ma J."/>
        </authorList>
    </citation>
    <scope>NUCLEOTIDE SEQUENCE [LARGE SCALE GENOMIC DNA]</scope>
    <source>
        <strain evidence="3">CGMCC 4.7426</strain>
    </source>
</reference>
<gene>
    <name evidence="2" type="ORF">ACFO3D_15075</name>
</gene>
<proteinExistence type="predicted"/>
<dbReference type="EMBL" id="JBHSFU010000009">
    <property type="protein sequence ID" value="MFC4559520.1"/>
    <property type="molecule type" value="Genomic_DNA"/>
</dbReference>
<evidence type="ECO:0000313" key="2">
    <source>
        <dbReference type="EMBL" id="MFC4559520.1"/>
    </source>
</evidence>
<dbReference type="RefSeq" id="WP_390297840.1">
    <property type="nucleotide sequence ID" value="NZ_JBHSFU010000009.1"/>
</dbReference>
<dbReference type="Pfam" id="PF14151">
    <property type="entry name" value="YfhD"/>
    <property type="match status" value="1"/>
</dbReference>